<protein>
    <recommendedName>
        <fullName evidence="4">Lipoprotein</fullName>
    </recommendedName>
</protein>
<reference evidence="2" key="1">
    <citation type="submission" date="2021-08" db="EMBL/GenBank/DDBJ databases">
        <title>Comparative analyses of Brucepasteria parasyntrophica and Teretinema zuelzerae.</title>
        <authorList>
            <person name="Song Y."/>
            <person name="Brune A."/>
        </authorList>
    </citation>
    <scope>NUCLEOTIDE SEQUENCE</scope>
    <source>
        <strain evidence="2">DSM 1903</strain>
    </source>
</reference>
<evidence type="ECO:0000313" key="3">
    <source>
        <dbReference type="Proteomes" id="UP001198163"/>
    </source>
</evidence>
<dbReference type="PROSITE" id="PS51257">
    <property type="entry name" value="PROKAR_LIPOPROTEIN"/>
    <property type="match status" value="1"/>
</dbReference>
<evidence type="ECO:0000256" key="1">
    <source>
        <dbReference type="SAM" id="SignalP"/>
    </source>
</evidence>
<feature type="signal peptide" evidence="1">
    <location>
        <begin position="1"/>
        <end position="20"/>
    </location>
</feature>
<dbReference type="AlphaFoldDB" id="A0AAE3EIU6"/>
<keyword evidence="1" id="KW-0732">Signal</keyword>
<dbReference type="RefSeq" id="WP_230754962.1">
    <property type="nucleotide sequence ID" value="NZ_JAINWA010000003.1"/>
</dbReference>
<evidence type="ECO:0008006" key="4">
    <source>
        <dbReference type="Google" id="ProtNLM"/>
    </source>
</evidence>
<feature type="chain" id="PRO_5042109916" description="Lipoprotein" evidence="1">
    <location>
        <begin position="21"/>
        <end position="195"/>
    </location>
</feature>
<name>A0AAE3EIU6_9SPIR</name>
<evidence type="ECO:0000313" key="2">
    <source>
        <dbReference type="EMBL" id="MCD1654573.1"/>
    </source>
</evidence>
<dbReference type="Proteomes" id="UP001198163">
    <property type="component" value="Unassembled WGS sequence"/>
</dbReference>
<proteinExistence type="predicted"/>
<comment type="caution">
    <text evidence="2">The sequence shown here is derived from an EMBL/GenBank/DDBJ whole genome shotgun (WGS) entry which is preliminary data.</text>
</comment>
<organism evidence="2 3">
    <name type="scientific">Teretinema zuelzerae</name>
    <dbReference type="NCBI Taxonomy" id="156"/>
    <lineage>
        <taxon>Bacteria</taxon>
        <taxon>Pseudomonadati</taxon>
        <taxon>Spirochaetota</taxon>
        <taxon>Spirochaetia</taxon>
        <taxon>Spirochaetales</taxon>
        <taxon>Treponemataceae</taxon>
        <taxon>Teretinema</taxon>
    </lineage>
</organism>
<keyword evidence="3" id="KW-1185">Reference proteome</keyword>
<accession>A0AAE3EIU6</accession>
<gene>
    <name evidence="2" type="ORF">K7J14_07620</name>
</gene>
<dbReference type="EMBL" id="JAINWA010000003">
    <property type="protein sequence ID" value="MCD1654573.1"/>
    <property type="molecule type" value="Genomic_DNA"/>
</dbReference>
<sequence length="195" mass="22129">MKRLCYFLLIATLSITSSCATKDNSVVVPDHTAPDPVSIDSGSESVPQPILPQAETSNEEVVFEFDTVKITKEEYINAKSEIELVVEKLNKITLSRDYQGWLGYLSTEYRTYFSSPAVLKEVSESLPTKGVKLKNLKDYFTYVFVPSRQNMRVDDIQYVSPTRVYVIMEISPKSPAAIYILEKTGQNWQLVLKNQ</sequence>